<dbReference type="STRING" id="158441.A0A226EI36"/>
<name>A0A226EI36_FOLCA</name>
<dbReference type="OrthoDB" id="7486196at2759"/>
<keyword evidence="2" id="KW-0282">Flagellum</keyword>
<evidence type="ECO:0000259" key="1">
    <source>
        <dbReference type="Pfam" id="PF05018"/>
    </source>
</evidence>
<accession>A0A226EI36</accession>
<comment type="caution">
    <text evidence="2">The sequence shown here is derived from an EMBL/GenBank/DDBJ whole genome shotgun (WGS) entry which is preliminary data.</text>
</comment>
<sequence length="213" mass="24344">MDYSGNLRVAPDTPTSLFGGHIQTGVINLLHCTQEKVLEHWEKQVRRGYVKKVQDIQLNGPVIEIVGQNPNTVFITTPIGLYQSLGIRLPILVLVVKNLRKQFTFDILVLDDKNVRHHYKFSNRQTTTRIKATCSYIPLRMEDGWNMLQINLQDVVFKTFGSNYKECIRLQINANCRLRRVGFGESSPDQEQSELPADLRAFVAETRGITSDI</sequence>
<dbReference type="Pfam" id="PF05018">
    <property type="entry name" value="CFA20_dom"/>
    <property type="match status" value="1"/>
</dbReference>
<keyword evidence="2" id="KW-0969">Cilium</keyword>
<organism evidence="2 3">
    <name type="scientific">Folsomia candida</name>
    <name type="common">Springtail</name>
    <dbReference type="NCBI Taxonomy" id="158441"/>
    <lineage>
        <taxon>Eukaryota</taxon>
        <taxon>Metazoa</taxon>
        <taxon>Ecdysozoa</taxon>
        <taxon>Arthropoda</taxon>
        <taxon>Hexapoda</taxon>
        <taxon>Collembola</taxon>
        <taxon>Entomobryomorpha</taxon>
        <taxon>Isotomoidea</taxon>
        <taxon>Isotomidae</taxon>
        <taxon>Proisotominae</taxon>
        <taxon>Folsomia</taxon>
    </lineage>
</organism>
<dbReference type="OMA" id="EIMGANM"/>
<reference evidence="2 3" key="1">
    <citation type="submission" date="2015-12" db="EMBL/GenBank/DDBJ databases">
        <title>The genome of Folsomia candida.</title>
        <authorList>
            <person name="Faddeeva A."/>
            <person name="Derks M.F."/>
            <person name="Anvar Y."/>
            <person name="Smit S."/>
            <person name="Van Straalen N."/>
            <person name="Roelofs D."/>
        </authorList>
    </citation>
    <scope>NUCLEOTIDE SEQUENCE [LARGE SCALE GENOMIC DNA]</scope>
    <source>
        <strain evidence="2 3">VU population</strain>
        <tissue evidence="2">Whole body</tissue>
    </source>
</reference>
<keyword evidence="3" id="KW-1185">Reference proteome</keyword>
<evidence type="ECO:0000313" key="2">
    <source>
        <dbReference type="EMBL" id="OXA57325.1"/>
    </source>
</evidence>
<dbReference type="Proteomes" id="UP000198287">
    <property type="component" value="Unassembled WGS sequence"/>
</dbReference>
<proteinExistence type="predicted"/>
<keyword evidence="2" id="KW-0966">Cell projection</keyword>
<dbReference type="PANTHER" id="PTHR12458">
    <property type="entry name" value="ORF PROTEIN"/>
    <property type="match status" value="1"/>
</dbReference>
<dbReference type="InterPro" id="IPR007714">
    <property type="entry name" value="CFA20_dom"/>
</dbReference>
<protein>
    <submittedName>
        <fullName evidence="2">Cilia-and flagella-associated protein 20</fullName>
    </submittedName>
</protein>
<gene>
    <name evidence="2" type="ORF">Fcan01_08431</name>
</gene>
<evidence type="ECO:0000313" key="3">
    <source>
        <dbReference type="Proteomes" id="UP000198287"/>
    </source>
</evidence>
<feature type="domain" description="CFA20" evidence="1">
    <location>
        <begin position="20"/>
        <end position="201"/>
    </location>
</feature>
<dbReference type="EMBL" id="LNIX01000003">
    <property type="protein sequence ID" value="OXA57325.1"/>
    <property type="molecule type" value="Genomic_DNA"/>
</dbReference>
<dbReference type="InterPro" id="IPR040441">
    <property type="entry name" value="CFA20/CFAP20DC"/>
</dbReference>
<dbReference type="AlphaFoldDB" id="A0A226EI36"/>